<dbReference type="Proteomes" id="UP000623129">
    <property type="component" value="Unassembled WGS sequence"/>
</dbReference>
<evidence type="ECO:0000259" key="2">
    <source>
        <dbReference type="Pfam" id="PF07839"/>
    </source>
</evidence>
<dbReference type="AlphaFoldDB" id="A0A833VAB7"/>
<dbReference type="InterPro" id="IPR012417">
    <property type="entry name" value="CaM-bd_dom_pln"/>
</dbReference>
<feature type="compositionally biased region" description="Basic and acidic residues" evidence="1">
    <location>
        <begin position="136"/>
        <end position="146"/>
    </location>
</feature>
<feature type="compositionally biased region" description="Polar residues" evidence="1">
    <location>
        <begin position="152"/>
        <end position="172"/>
    </location>
</feature>
<sequence length="624" mass="70412">MMRGRPPVKSKPQTESGRERSLSGNGTGRSGHVQNVSGSTIDGNFSNTKLKPESPGARKDQLQITSKKSHANALTRSSSTRSEATTNRDLNNIKKPVERHYMKTTRSFNAKSQNPVDLDSPKVKKKPDPDPYGVRRKSENIRDLQSHKPRSRSSSGDFQSTPMLKRSPSINSLRVPRQNRQEITKQAGKKKDTKGETEAGSFTSDHLSYTENGEGVVDQIIKDESSYLHSNKQQRTLDIDGTEIKTDMVSRTSIKDEMEHLEETGDSDLSFNPEIKCGYENSEKLEVICKNLPEIKTKETIMEGSPKHADSNVEVLTENKILERYEVTEEKISEIEMSVAESFPPEIITSDKDENCEKHEVIDTKYEEIDDICVFSSSNDEADDLGEISTEDELSKIMGTESTHFTEQEHNETADLREFISIEDELSKTIGTKNTHCTEQEQNETADLREISIEDKLSEIMGTEITHCTDQEQNETTDPHEISIEDELSKVIGTENTHCTEQEQNETADLRELSIEDELSKIIGTENTHYTEQEQIVLPIDIVSIIEEIVNELEGMEKHPAGGNGDAMHPTWSLKKWKVDYVLQRLIQKLEATDKNKVSTLIKAFECVIPLMMRRMGVPYQASS</sequence>
<dbReference type="Pfam" id="PF07839">
    <property type="entry name" value="CaM_binding"/>
    <property type="match status" value="1"/>
</dbReference>
<dbReference type="GO" id="GO:0005516">
    <property type="term" value="F:calmodulin binding"/>
    <property type="evidence" value="ECO:0007669"/>
    <property type="project" value="InterPro"/>
</dbReference>
<comment type="caution">
    <text evidence="3">The sequence shown here is derived from an EMBL/GenBank/DDBJ whole genome shotgun (WGS) entry which is preliminary data.</text>
</comment>
<organism evidence="3 4">
    <name type="scientific">Carex littledalei</name>
    <dbReference type="NCBI Taxonomy" id="544730"/>
    <lineage>
        <taxon>Eukaryota</taxon>
        <taxon>Viridiplantae</taxon>
        <taxon>Streptophyta</taxon>
        <taxon>Embryophyta</taxon>
        <taxon>Tracheophyta</taxon>
        <taxon>Spermatophyta</taxon>
        <taxon>Magnoliopsida</taxon>
        <taxon>Liliopsida</taxon>
        <taxon>Poales</taxon>
        <taxon>Cyperaceae</taxon>
        <taxon>Cyperoideae</taxon>
        <taxon>Cariceae</taxon>
        <taxon>Carex</taxon>
        <taxon>Carex subgen. Euthyceras</taxon>
    </lineage>
</organism>
<feature type="compositionally biased region" description="Low complexity" evidence="1">
    <location>
        <begin position="75"/>
        <end position="88"/>
    </location>
</feature>
<evidence type="ECO:0000256" key="1">
    <source>
        <dbReference type="SAM" id="MobiDB-lite"/>
    </source>
</evidence>
<keyword evidence="4" id="KW-1185">Reference proteome</keyword>
<name>A0A833VAB7_9POAL</name>
<feature type="compositionally biased region" description="Polar residues" evidence="1">
    <location>
        <begin position="200"/>
        <end position="209"/>
    </location>
</feature>
<feature type="compositionally biased region" description="Basic and acidic residues" evidence="1">
    <location>
        <begin position="50"/>
        <end position="61"/>
    </location>
</feature>
<feature type="compositionally biased region" description="Polar residues" evidence="1">
    <location>
        <begin position="32"/>
        <end position="49"/>
    </location>
</feature>
<feature type="region of interest" description="Disordered" evidence="1">
    <location>
        <begin position="1"/>
        <end position="209"/>
    </location>
</feature>
<accession>A0A833VAB7</accession>
<feature type="compositionally biased region" description="Basic and acidic residues" evidence="1">
    <location>
        <begin position="179"/>
        <end position="197"/>
    </location>
</feature>
<reference evidence="3" key="1">
    <citation type="submission" date="2020-01" db="EMBL/GenBank/DDBJ databases">
        <title>Genome sequence of Kobresia littledalei, the first chromosome-level genome in the family Cyperaceae.</title>
        <authorList>
            <person name="Qu G."/>
        </authorList>
    </citation>
    <scope>NUCLEOTIDE SEQUENCE</scope>
    <source>
        <strain evidence="3">C.B.Clarke</strain>
        <tissue evidence="3">Leaf</tissue>
    </source>
</reference>
<feature type="compositionally biased region" description="Polar residues" evidence="1">
    <location>
        <begin position="104"/>
        <end position="114"/>
    </location>
</feature>
<feature type="compositionally biased region" description="Basic and acidic residues" evidence="1">
    <location>
        <begin position="119"/>
        <end position="129"/>
    </location>
</feature>
<evidence type="ECO:0000313" key="4">
    <source>
        <dbReference type="Proteomes" id="UP000623129"/>
    </source>
</evidence>
<evidence type="ECO:0000313" key="3">
    <source>
        <dbReference type="EMBL" id="KAF3330731.1"/>
    </source>
</evidence>
<dbReference type="EMBL" id="SWLB01000013">
    <property type="protein sequence ID" value="KAF3330731.1"/>
    <property type="molecule type" value="Genomic_DNA"/>
</dbReference>
<protein>
    <submittedName>
        <fullName evidence="3">Plant calmodulin-binding domain-containing protein</fullName>
    </submittedName>
</protein>
<feature type="domain" description="Calmodulin-binding" evidence="2">
    <location>
        <begin position="575"/>
        <end position="610"/>
    </location>
</feature>
<gene>
    <name evidence="3" type="ORF">FCM35_KLT04085</name>
</gene>
<feature type="compositionally biased region" description="Basic and acidic residues" evidence="1">
    <location>
        <begin position="91"/>
        <end position="101"/>
    </location>
</feature>
<proteinExistence type="predicted"/>